<dbReference type="InterPro" id="IPR029063">
    <property type="entry name" value="SAM-dependent_MTases_sf"/>
</dbReference>
<accession>A0A6J4IFU9</accession>
<protein>
    <submittedName>
        <fullName evidence="2">SAM-dependent methyltransferase</fullName>
    </submittedName>
</protein>
<dbReference type="InterPro" id="IPR013216">
    <property type="entry name" value="Methyltransf_11"/>
</dbReference>
<dbReference type="Gene3D" id="3.40.50.150">
    <property type="entry name" value="Vaccinia Virus protein VP39"/>
    <property type="match status" value="1"/>
</dbReference>
<sequence length="235" mass="25518">MLTVDYDRLGVGAGERLLDLGAGAGRHAFGAMRRGAAVVALDLDQASLKEARLMLESLDGDGAAANGSALALPFPDGSFDRVIASEVMEHIDDDRGALREIARVLRPGGTVAVTVPRWFPELVCWAISDDYHAPNQPGGHVRIYREGVLSGRITAAGLTPYDRHHAHGLHSPYWWLKCAVGVANDANPLVRGYHQLLVWDITKRPLPLQVAERVLQPVIGKSLVVYGRKPLEADR</sequence>
<dbReference type="PANTHER" id="PTHR42912:SF93">
    <property type="entry name" value="N6-ADENOSINE-METHYLTRANSFERASE TMT1A"/>
    <property type="match status" value="1"/>
</dbReference>
<reference evidence="2" key="1">
    <citation type="submission" date="2020-02" db="EMBL/GenBank/DDBJ databases">
        <authorList>
            <person name="Meier V. D."/>
        </authorList>
    </citation>
    <scope>NUCLEOTIDE SEQUENCE</scope>
    <source>
        <strain evidence="2">AVDCRST_MAG50</strain>
    </source>
</reference>
<dbReference type="InterPro" id="IPR050508">
    <property type="entry name" value="Methyltransf_Superfamily"/>
</dbReference>
<dbReference type="CDD" id="cd02440">
    <property type="entry name" value="AdoMet_MTases"/>
    <property type="match status" value="1"/>
</dbReference>
<dbReference type="Pfam" id="PF08241">
    <property type="entry name" value="Methyltransf_11"/>
    <property type="match status" value="1"/>
</dbReference>
<dbReference type="GO" id="GO:0032259">
    <property type="term" value="P:methylation"/>
    <property type="evidence" value="ECO:0007669"/>
    <property type="project" value="UniProtKB-KW"/>
</dbReference>
<name>A0A6J4IFU9_9ACTN</name>
<dbReference type="SUPFAM" id="SSF53335">
    <property type="entry name" value="S-adenosyl-L-methionine-dependent methyltransferases"/>
    <property type="match status" value="1"/>
</dbReference>
<feature type="domain" description="Methyltransferase type 11" evidence="1">
    <location>
        <begin position="18"/>
        <end position="112"/>
    </location>
</feature>
<dbReference type="GO" id="GO:0008757">
    <property type="term" value="F:S-adenosylmethionine-dependent methyltransferase activity"/>
    <property type="evidence" value="ECO:0007669"/>
    <property type="project" value="InterPro"/>
</dbReference>
<proteinExistence type="predicted"/>
<keyword evidence="2" id="KW-0808">Transferase</keyword>
<dbReference type="AlphaFoldDB" id="A0A6J4IFU9"/>
<gene>
    <name evidence="2" type="ORF">AVDCRST_MAG50-2492</name>
</gene>
<organism evidence="2">
    <name type="scientific">uncultured Acidimicrobiales bacterium</name>
    <dbReference type="NCBI Taxonomy" id="310071"/>
    <lineage>
        <taxon>Bacteria</taxon>
        <taxon>Bacillati</taxon>
        <taxon>Actinomycetota</taxon>
        <taxon>Acidimicrobiia</taxon>
        <taxon>Acidimicrobiales</taxon>
        <taxon>environmental samples</taxon>
    </lineage>
</organism>
<evidence type="ECO:0000313" key="2">
    <source>
        <dbReference type="EMBL" id="CAA9249013.1"/>
    </source>
</evidence>
<dbReference type="EMBL" id="CADCTF010000104">
    <property type="protein sequence ID" value="CAA9249013.1"/>
    <property type="molecule type" value="Genomic_DNA"/>
</dbReference>
<evidence type="ECO:0000259" key="1">
    <source>
        <dbReference type="Pfam" id="PF08241"/>
    </source>
</evidence>
<keyword evidence="2" id="KW-0489">Methyltransferase</keyword>
<dbReference type="PANTHER" id="PTHR42912">
    <property type="entry name" value="METHYLTRANSFERASE"/>
    <property type="match status" value="1"/>
</dbReference>